<dbReference type="RefSeq" id="WP_377424824.1">
    <property type="nucleotide sequence ID" value="NZ_JBHSPR010000018.1"/>
</dbReference>
<feature type="compositionally biased region" description="Polar residues" evidence="1">
    <location>
        <begin position="14"/>
        <end position="23"/>
    </location>
</feature>
<dbReference type="EMBL" id="JBHSPR010000018">
    <property type="protein sequence ID" value="MFC6019046.1"/>
    <property type="molecule type" value="Genomic_DNA"/>
</dbReference>
<name>A0ABW1KBK9_9ACTN</name>
<accession>A0ABW1KBK9</accession>
<feature type="region of interest" description="Disordered" evidence="1">
    <location>
        <begin position="1"/>
        <end position="23"/>
    </location>
</feature>
<evidence type="ECO:0000256" key="1">
    <source>
        <dbReference type="SAM" id="MobiDB-lite"/>
    </source>
</evidence>
<keyword evidence="3" id="KW-1185">Reference proteome</keyword>
<sequence length="364" mass="39466">MNSTDRNPTDRNSTHQNSTDRATLTVRSTADLLAAVPYLLGFHPADSVVVIAMRGNRVVFVARGDLPGAEDVPETAEAAEHLAAVVARQDVETTTIIGYGPPERVTPIIDVVTAALGRVGLSVVDAIRVTGDRYWSYVCTELECCPAEGTPFDASTSQLAAAATFAGQVALPDRDALVRRIAPVEGSARDAMREATRKAEIRLRTLLDKAPATDLLGRRALRRAGRAAVRGALDRYRRDGQLTDDEVAWLSLLLVHLPIRDDAWQRTSGEDWQLTLWTDVLRRAEPDLVPAPASLLAFAAWRAGQGALATVAAERALEAQPDYSFALLLTEALQAGIGPSALDGWPEPGRPTRSRRRERRDPSD</sequence>
<reference evidence="3" key="1">
    <citation type="journal article" date="2019" name="Int. J. Syst. Evol. Microbiol.">
        <title>The Global Catalogue of Microorganisms (GCM) 10K type strain sequencing project: providing services to taxonomists for standard genome sequencing and annotation.</title>
        <authorList>
            <consortium name="The Broad Institute Genomics Platform"/>
            <consortium name="The Broad Institute Genome Sequencing Center for Infectious Disease"/>
            <person name="Wu L."/>
            <person name="Ma J."/>
        </authorList>
    </citation>
    <scope>NUCLEOTIDE SEQUENCE [LARGE SCALE GENOMIC DNA]</scope>
    <source>
        <strain evidence="3">ZS-35-S2</strain>
    </source>
</reference>
<evidence type="ECO:0000313" key="2">
    <source>
        <dbReference type="EMBL" id="MFC6019046.1"/>
    </source>
</evidence>
<organism evidence="2 3">
    <name type="scientific">Plantactinospora solaniradicis</name>
    <dbReference type="NCBI Taxonomy" id="1723736"/>
    <lineage>
        <taxon>Bacteria</taxon>
        <taxon>Bacillati</taxon>
        <taxon>Actinomycetota</taxon>
        <taxon>Actinomycetes</taxon>
        <taxon>Micromonosporales</taxon>
        <taxon>Micromonosporaceae</taxon>
        <taxon>Plantactinospora</taxon>
    </lineage>
</organism>
<evidence type="ECO:0000313" key="3">
    <source>
        <dbReference type="Proteomes" id="UP001596203"/>
    </source>
</evidence>
<gene>
    <name evidence="2" type="ORF">ACFP2T_22900</name>
</gene>
<feature type="region of interest" description="Disordered" evidence="1">
    <location>
        <begin position="339"/>
        <end position="364"/>
    </location>
</feature>
<protein>
    <submittedName>
        <fullName evidence="2">DUF4192 domain-containing protein</fullName>
    </submittedName>
</protein>
<dbReference type="InterPro" id="IPR025447">
    <property type="entry name" value="DUF4192"/>
</dbReference>
<proteinExistence type="predicted"/>
<comment type="caution">
    <text evidence="2">The sequence shown here is derived from an EMBL/GenBank/DDBJ whole genome shotgun (WGS) entry which is preliminary data.</text>
</comment>
<dbReference type="Pfam" id="PF13830">
    <property type="entry name" value="DUF4192"/>
    <property type="match status" value="1"/>
</dbReference>
<dbReference type="Proteomes" id="UP001596203">
    <property type="component" value="Unassembled WGS sequence"/>
</dbReference>